<dbReference type="Gene3D" id="1.10.287.380">
    <property type="entry name" value="Valyl-tRNA synthetase, C-terminal domain"/>
    <property type="match status" value="1"/>
</dbReference>
<evidence type="ECO:0000256" key="5">
    <source>
        <dbReference type="ARBA" id="ARBA00022801"/>
    </source>
</evidence>
<evidence type="ECO:0000256" key="4">
    <source>
        <dbReference type="ARBA" id="ARBA00022763"/>
    </source>
</evidence>
<keyword evidence="1 11" id="KW-0963">Cytoplasm</keyword>
<sequence>MNLTIEPGERVCLIGRNGGGKSTLFKAIGKEIVPDGGEVAWKKGLKLARMVQNVPHGKQGTVFDVVADGLGESGRLLAQYHAALQGDPAQLEALHQQIDHDPQGWSSQQRIDSAIERLKLDPDALFDALSGGQKRRALLARAIVDNPDLLMLDEPTNHLDIPAIEWMEEFLLGYKGTLLFITHDRRFLRRLATRIIELDRGNLTSWPGNFDTYLERKQAALDAEAQADAKFDKKLAQEEAWIRQGIKARRTRNEGRVRALIAMRRERQKRRELAGSAKMLVQEAQKSGKLVVETESASFAYEQTPIVRDLTTAILRGDKVGLLGPNGCGKTTLIKLLLGQLAPQSGEVKLGTKLQIAYFDQHRSQIDADLSVADNVAGGRDRIDFNGETRHIIGYLQDFLFEPERARSPASVLSGGERNRLLLAKLFAQPANMLVLDEPTNDLDAETLELLEEKLGEFNGTVLLVSHDRDFLNNVVTSTLAFEGDGRFREYPGGYDDWLDQRPQSAPEEKPELSTRKNSAPAPAPAKPTRKKLSYKDQRALEMLPEQIEALEEEKAELEEKLADPALHTPDNAGAAQQAAARLEAVESELLEKYDQWERLEEAAS</sequence>
<dbReference type="GO" id="GO:0006281">
    <property type="term" value="P:DNA repair"/>
    <property type="evidence" value="ECO:0007669"/>
    <property type="project" value="UniProtKB-KW"/>
</dbReference>
<feature type="domain" description="ABC transporter" evidence="13">
    <location>
        <begin position="1"/>
        <end position="225"/>
    </location>
</feature>
<feature type="binding site" evidence="11">
    <location>
        <begin position="324"/>
        <end position="331"/>
    </location>
    <ligand>
        <name>ATP</name>
        <dbReference type="ChEBI" id="CHEBI:30616"/>
        <label>2</label>
    </ligand>
</feature>
<dbReference type="HAMAP" id="MF_00848">
    <property type="entry name" value="Uup"/>
    <property type="match status" value="1"/>
</dbReference>
<evidence type="ECO:0000256" key="11">
    <source>
        <dbReference type="HAMAP-Rule" id="MF_00848"/>
    </source>
</evidence>
<evidence type="ECO:0000256" key="12">
    <source>
        <dbReference type="SAM" id="MobiDB-lite"/>
    </source>
</evidence>
<keyword evidence="2 11" id="KW-0677">Repeat</keyword>
<dbReference type="InterPro" id="IPR003439">
    <property type="entry name" value="ABC_transporter-like_ATP-bd"/>
</dbReference>
<dbReference type="Gene3D" id="3.40.50.300">
    <property type="entry name" value="P-loop containing nucleotide triphosphate hydrolases"/>
    <property type="match status" value="2"/>
</dbReference>
<dbReference type="Proteomes" id="UP000194003">
    <property type="component" value="Unassembled WGS sequence"/>
</dbReference>
<comment type="caution">
    <text evidence="11">Lacks conserved residue(s) required for the propagation of feature annotation.</text>
</comment>
<organism evidence="14 15">
    <name type="scientific">Magnetofaba australis IT-1</name>
    <dbReference type="NCBI Taxonomy" id="1434232"/>
    <lineage>
        <taxon>Bacteria</taxon>
        <taxon>Pseudomonadati</taxon>
        <taxon>Pseudomonadota</taxon>
        <taxon>Magnetococcia</taxon>
        <taxon>Magnetococcales</taxon>
        <taxon>Magnetococcaceae</taxon>
        <taxon>Magnetofaba</taxon>
    </lineage>
</organism>
<dbReference type="FunFam" id="3.40.50.300:FF:000011">
    <property type="entry name" value="Putative ABC transporter ATP-binding component"/>
    <property type="match status" value="1"/>
</dbReference>
<dbReference type="GO" id="GO:0043022">
    <property type="term" value="F:ribosome binding"/>
    <property type="evidence" value="ECO:0007669"/>
    <property type="project" value="UniProtKB-UniRule"/>
</dbReference>
<dbReference type="InterPro" id="IPR017871">
    <property type="entry name" value="ABC_transporter-like_CS"/>
</dbReference>
<dbReference type="InterPro" id="IPR051309">
    <property type="entry name" value="ABCF_ATPase"/>
</dbReference>
<comment type="catalytic activity">
    <reaction evidence="9 11">
        <text>ATP + H2O = ADP + phosphate + H(+)</text>
        <dbReference type="Rhea" id="RHEA:13065"/>
        <dbReference type="ChEBI" id="CHEBI:15377"/>
        <dbReference type="ChEBI" id="CHEBI:15378"/>
        <dbReference type="ChEBI" id="CHEBI:30616"/>
        <dbReference type="ChEBI" id="CHEBI:43474"/>
        <dbReference type="ChEBI" id="CHEBI:456216"/>
    </reaction>
</comment>
<evidence type="ECO:0000256" key="8">
    <source>
        <dbReference type="ARBA" id="ARBA00023204"/>
    </source>
</evidence>
<dbReference type="InterPro" id="IPR032524">
    <property type="entry name" value="ABC_tran_C"/>
</dbReference>
<comment type="function">
    <text evidence="11">Probably plays a role in ribosome assembly or function. May be involved in resolution of branched DNA intermediates that result from template switching in postreplication gaps. Binds DNA and has ATPase activity.</text>
</comment>
<dbReference type="PROSITE" id="PS00211">
    <property type="entry name" value="ABC_TRANSPORTER_1"/>
    <property type="match status" value="2"/>
</dbReference>
<dbReference type="SMART" id="SM00382">
    <property type="entry name" value="AAA"/>
    <property type="match status" value="2"/>
</dbReference>
<dbReference type="AlphaFoldDB" id="A0A1Y2K588"/>
<feature type="region of interest" description="Disordered" evidence="12">
    <location>
        <begin position="493"/>
        <end position="539"/>
    </location>
</feature>
<dbReference type="GO" id="GO:0003677">
    <property type="term" value="F:DNA binding"/>
    <property type="evidence" value="ECO:0007669"/>
    <property type="project" value="UniProtKB-UniRule"/>
</dbReference>
<proteinExistence type="inferred from homology"/>
<dbReference type="STRING" id="1434232.MAIT1_02265"/>
<protein>
    <recommendedName>
        <fullName evidence="11">ATP-binding protein Uup</fullName>
        <ecNumber evidence="11">3.6.1.-</ecNumber>
    </recommendedName>
</protein>
<comment type="similarity">
    <text evidence="10 11">Belongs to the ABC transporter superfamily. ABCF family. Uup subfamily.</text>
</comment>
<evidence type="ECO:0000256" key="2">
    <source>
        <dbReference type="ARBA" id="ARBA00022737"/>
    </source>
</evidence>
<gene>
    <name evidence="11" type="primary">uup</name>
    <name evidence="14" type="ORF">MAIT1_02265</name>
</gene>
<keyword evidence="15" id="KW-1185">Reference proteome</keyword>
<evidence type="ECO:0000256" key="7">
    <source>
        <dbReference type="ARBA" id="ARBA00023125"/>
    </source>
</evidence>
<comment type="subcellular location">
    <subcellularLocation>
        <location evidence="11">Cytoplasm</location>
    </subcellularLocation>
    <text evidence="11">Associates with ribosomes.</text>
</comment>
<dbReference type="InterPro" id="IPR027417">
    <property type="entry name" value="P-loop_NTPase"/>
</dbReference>
<reference evidence="14 15" key="1">
    <citation type="journal article" date="2016" name="BMC Genomics">
        <title>Combined genomic and structural analyses of a cultured magnetotactic bacterium reveals its niche adaptation to a dynamic environment.</title>
        <authorList>
            <person name="Araujo A.C."/>
            <person name="Morillo V."/>
            <person name="Cypriano J."/>
            <person name="Teixeira L.C."/>
            <person name="Leao P."/>
            <person name="Lyra S."/>
            <person name="Almeida L.G."/>
            <person name="Bazylinski D.A."/>
            <person name="Vasconcellos A.T."/>
            <person name="Abreu F."/>
            <person name="Lins U."/>
        </authorList>
    </citation>
    <scope>NUCLEOTIDE SEQUENCE [LARGE SCALE GENOMIC DNA]</scope>
    <source>
        <strain evidence="14 15">IT-1</strain>
    </source>
</reference>
<dbReference type="GO" id="GO:0016887">
    <property type="term" value="F:ATP hydrolysis activity"/>
    <property type="evidence" value="ECO:0007669"/>
    <property type="project" value="UniProtKB-UniRule"/>
</dbReference>
<feature type="domain" description="ABC transporter" evidence="13">
    <location>
        <begin position="292"/>
        <end position="510"/>
    </location>
</feature>
<dbReference type="InterPro" id="IPR003593">
    <property type="entry name" value="AAA+_ATPase"/>
</dbReference>
<evidence type="ECO:0000313" key="14">
    <source>
        <dbReference type="EMBL" id="OSM02165.1"/>
    </source>
</evidence>
<dbReference type="EC" id="3.6.1.-" evidence="11"/>
<evidence type="ECO:0000256" key="6">
    <source>
        <dbReference type="ARBA" id="ARBA00022840"/>
    </source>
</evidence>
<accession>A0A1Y2K588</accession>
<name>A0A1Y2K588_9PROT</name>
<dbReference type="PROSITE" id="PS50893">
    <property type="entry name" value="ABC_TRANSPORTER_2"/>
    <property type="match status" value="2"/>
</dbReference>
<keyword evidence="7 11" id="KW-0238">DNA-binding</keyword>
<dbReference type="PANTHER" id="PTHR42855:SF1">
    <property type="entry name" value="ABC TRANSPORTER DOMAIN-CONTAINING PROTEIN"/>
    <property type="match status" value="1"/>
</dbReference>
<dbReference type="InterPro" id="IPR037118">
    <property type="entry name" value="Val-tRNA_synth_C_sf"/>
</dbReference>
<comment type="caution">
    <text evidence="14">The sequence shown here is derived from an EMBL/GenBank/DDBJ whole genome shotgun (WGS) entry which is preliminary data.</text>
</comment>
<dbReference type="CDD" id="cd03221">
    <property type="entry name" value="ABCF_EF-3"/>
    <property type="match status" value="2"/>
</dbReference>
<evidence type="ECO:0000259" key="13">
    <source>
        <dbReference type="PROSITE" id="PS50893"/>
    </source>
</evidence>
<evidence type="ECO:0000256" key="10">
    <source>
        <dbReference type="ARBA" id="ARBA00061478"/>
    </source>
</evidence>
<evidence type="ECO:0000256" key="3">
    <source>
        <dbReference type="ARBA" id="ARBA00022741"/>
    </source>
</evidence>
<keyword evidence="4 11" id="KW-0227">DNA damage</keyword>
<dbReference type="EMBL" id="LVJN01000020">
    <property type="protein sequence ID" value="OSM02165.1"/>
    <property type="molecule type" value="Genomic_DNA"/>
</dbReference>
<evidence type="ECO:0000313" key="15">
    <source>
        <dbReference type="Proteomes" id="UP000194003"/>
    </source>
</evidence>
<keyword evidence="5 11" id="KW-0378">Hydrolase</keyword>
<dbReference type="SUPFAM" id="SSF52540">
    <property type="entry name" value="P-loop containing nucleoside triphosphate hydrolases"/>
    <property type="match status" value="2"/>
</dbReference>
<dbReference type="InterPro" id="IPR032781">
    <property type="entry name" value="ABC_tran_Xtn"/>
</dbReference>
<keyword evidence="6 11" id="KW-0067">ATP-binding</keyword>
<dbReference type="GO" id="GO:0005524">
    <property type="term" value="F:ATP binding"/>
    <property type="evidence" value="ECO:0007669"/>
    <property type="project" value="UniProtKB-UniRule"/>
</dbReference>
<dbReference type="Pfam" id="PF00005">
    <property type="entry name" value="ABC_tran"/>
    <property type="match status" value="2"/>
</dbReference>
<keyword evidence="3 11" id="KW-0547">Nucleotide-binding</keyword>
<dbReference type="PANTHER" id="PTHR42855">
    <property type="entry name" value="ABC TRANSPORTER ATP-BINDING SUBUNIT"/>
    <property type="match status" value="1"/>
</dbReference>
<dbReference type="FunFam" id="3.40.50.300:FF:000309">
    <property type="entry name" value="ABC transporter ATP-binding protein"/>
    <property type="match status" value="1"/>
</dbReference>
<evidence type="ECO:0000256" key="1">
    <source>
        <dbReference type="ARBA" id="ARBA00022490"/>
    </source>
</evidence>
<dbReference type="InterPro" id="IPR043686">
    <property type="entry name" value="Uup"/>
</dbReference>
<dbReference type="Pfam" id="PF12848">
    <property type="entry name" value="ABC_tran_Xtn"/>
    <property type="match status" value="1"/>
</dbReference>
<feature type="region of interest" description="Disordered" evidence="12">
    <location>
        <begin position="555"/>
        <end position="580"/>
    </location>
</feature>
<keyword evidence="8 11" id="KW-0234">DNA repair</keyword>
<dbReference type="Pfam" id="PF16326">
    <property type="entry name" value="ABC_tran_CTD"/>
    <property type="match status" value="1"/>
</dbReference>
<evidence type="ECO:0000256" key="9">
    <source>
        <dbReference type="ARBA" id="ARBA00049360"/>
    </source>
</evidence>
<dbReference type="GO" id="GO:0005737">
    <property type="term" value="C:cytoplasm"/>
    <property type="evidence" value="ECO:0007669"/>
    <property type="project" value="UniProtKB-SubCell"/>
</dbReference>